<dbReference type="GO" id="GO:0051607">
    <property type="term" value="P:defense response to virus"/>
    <property type="evidence" value="ECO:0007669"/>
    <property type="project" value="UniProtKB-KW"/>
</dbReference>
<keyword evidence="3" id="KW-0479">Metal-binding</keyword>
<protein>
    <submittedName>
        <fullName evidence="14">CRISPR-associated protein Cas9</fullName>
    </submittedName>
</protein>
<evidence type="ECO:0000256" key="2">
    <source>
        <dbReference type="ARBA" id="ARBA00022722"/>
    </source>
</evidence>
<proteinExistence type="predicted"/>
<keyword evidence="9 12" id="KW-0238">DNA-binding</keyword>
<dbReference type="Gene3D" id="3.30.420.10">
    <property type="entry name" value="Ribonuclease H-like superfamily/Ribonuclease H"/>
    <property type="match status" value="3"/>
</dbReference>
<dbReference type="OrthoDB" id="9757607at2"/>
<dbReference type="InterPro" id="IPR003615">
    <property type="entry name" value="HNH_nuc"/>
</dbReference>
<evidence type="ECO:0000313" key="15">
    <source>
        <dbReference type="Proteomes" id="UP000013963"/>
    </source>
</evidence>
<evidence type="ECO:0000256" key="11">
    <source>
        <dbReference type="ARBA" id="ARBA00046380"/>
    </source>
</evidence>
<keyword evidence="8" id="KW-0051">Antiviral defense</keyword>
<feature type="domain" description="HNH Cas9-type" evidence="13">
    <location>
        <begin position="558"/>
        <end position="715"/>
    </location>
</feature>
<keyword evidence="10" id="KW-0464">Manganese</keyword>
<dbReference type="HOGENOM" id="CLU_007514_0_0_14"/>
<accession>R4U4X0</accession>
<evidence type="ECO:0000313" key="14">
    <source>
        <dbReference type="EMBL" id="AGM26527.1"/>
    </source>
</evidence>
<evidence type="ECO:0000256" key="6">
    <source>
        <dbReference type="ARBA" id="ARBA00022842"/>
    </source>
</evidence>
<name>R4U4X0_9MOLU</name>
<evidence type="ECO:0000256" key="12">
    <source>
        <dbReference type="PROSITE-ProRule" id="PRU01085"/>
    </source>
</evidence>
<keyword evidence="15" id="KW-1185">Reference proteome</keyword>
<evidence type="ECO:0000256" key="3">
    <source>
        <dbReference type="ARBA" id="ARBA00022723"/>
    </source>
</evidence>
<keyword evidence="2 12" id="KW-0540">Nuclease</keyword>
<organism evidence="14 15">
    <name type="scientific">Spiroplasma syrphidicola EA-1</name>
    <dbReference type="NCBI Taxonomy" id="1276229"/>
    <lineage>
        <taxon>Bacteria</taxon>
        <taxon>Bacillati</taxon>
        <taxon>Mycoplasmatota</taxon>
        <taxon>Mollicutes</taxon>
        <taxon>Entomoplasmatales</taxon>
        <taxon>Spiroplasmataceae</taxon>
        <taxon>Spiroplasma</taxon>
    </lineage>
</organism>
<evidence type="ECO:0000256" key="10">
    <source>
        <dbReference type="ARBA" id="ARBA00023211"/>
    </source>
</evidence>
<evidence type="ECO:0000256" key="8">
    <source>
        <dbReference type="ARBA" id="ARBA00023118"/>
    </source>
</evidence>
<dbReference type="InterPro" id="IPR036397">
    <property type="entry name" value="RNaseH_sf"/>
</dbReference>
<dbReference type="InterPro" id="IPR028629">
    <property type="entry name" value="Cas9"/>
</dbReference>
<evidence type="ECO:0000256" key="1">
    <source>
        <dbReference type="ARBA" id="ARBA00001946"/>
    </source>
</evidence>
<evidence type="ECO:0000259" key="13">
    <source>
        <dbReference type="PROSITE" id="PS51749"/>
    </source>
</evidence>
<dbReference type="PATRIC" id="fig|1276229.3.peg.931"/>
<comment type="cofactor">
    <cofactor evidence="1">
        <name>Mg(2+)</name>
        <dbReference type="ChEBI" id="CHEBI:18420"/>
    </cofactor>
</comment>
<dbReference type="PROSITE" id="PS51749">
    <property type="entry name" value="HNH_CAS9"/>
    <property type="match status" value="1"/>
</dbReference>
<dbReference type="GO" id="GO:0016787">
    <property type="term" value="F:hydrolase activity"/>
    <property type="evidence" value="ECO:0007669"/>
    <property type="project" value="UniProtKB-KW"/>
</dbReference>
<dbReference type="eggNOG" id="COG3513">
    <property type="taxonomic scope" value="Bacteria"/>
</dbReference>
<dbReference type="RefSeq" id="WP_016341167.1">
    <property type="nucleotide sequence ID" value="NC_021284.1"/>
</dbReference>
<keyword evidence="4 12" id="KW-0255">Endonuclease</keyword>
<dbReference type="Pfam" id="PF13395">
    <property type="entry name" value="HNH_4"/>
    <property type="match status" value="1"/>
</dbReference>
<dbReference type="GO" id="GO:0004519">
    <property type="term" value="F:endonuclease activity"/>
    <property type="evidence" value="ECO:0007669"/>
    <property type="project" value="UniProtKB-UniRule"/>
</dbReference>
<dbReference type="KEGG" id="ssyr:SSYRP_v1c09400"/>
<evidence type="ECO:0000256" key="4">
    <source>
        <dbReference type="ARBA" id="ARBA00022759"/>
    </source>
</evidence>
<dbReference type="GO" id="GO:0003677">
    <property type="term" value="F:DNA binding"/>
    <property type="evidence" value="ECO:0007669"/>
    <property type="project" value="UniProtKB-UniRule"/>
</dbReference>
<dbReference type="Pfam" id="PF18541">
    <property type="entry name" value="RuvC_III"/>
    <property type="match status" value="1"/>
</dbReference>
<dbReference type="AlphaFoldDB" id="R4U4X0"/>
<dbReference type="InterPro" id="IPR033114">
    <property type="entry name" value="HNH_CAS9"/>
</dbReference>
<dbReference type="GO" id="GO:0046872">
    <property type="term" value="F:metal ion binding"/>
    <property type="evidence" value="ECO:0007669"/>
    <property type="project" value="UniProtKB-KW"/>
</dbReference>
<dbReference type="EMBL" id="CP005078">
    <property type="protein sequence ID" value="AGM26527.1"/>
    <property type="molecule type" value="Genomic_DNA"/>
</dbReference>
<gene>
    <name evidence="14" type="primary">cas9</name>
    <name evidence="14" type="ORF">SSYRP_v1c09400</name>
</gene>
<keyword evidence="7" id="KW-0694">RNA-binding</keyword>
<keyword evidence="6" id="KW-0460">Magnesium</keyword>
<dbReference type="STRING" id="1276229.SSYRP_v1c09400"/>
<sequence>MNYKKLILGLDLGIASCGWAVTGQMEDGNWVLDDFGVRLFQTPENSKDGTTNAAARRLKRGARRLIKRRKNRIKDLKNLFEKINFINKASLDKYINEHSATNLVEDFNRHELYNPYFLRSIGITEKLTREELVWSLIHIANRRGYKNKFAFDIEGDGKKRETKLDEAISNALISSNLTISQEIVRNKKFRDAKNKKALLVRNKGGKEGENNFQFLFARDDYKKEVDLLLAKQAKFYPELTEEIRAKAADIIFRQRDFEDGPGPKKQELREIYKKENKQFSKNFTQLEGRCTFLRELSVGYKSSILFDLFHIISEVSKISKYIEENDQLAQDIISSFLYNEAGKKGKTLLKEILKKHHINDDIFDTNAYKNIDFKTNYLNLLKEVFGNDVLKNLSLNRLEDNIYHQLGFIIHTNITPERKEKAINQWLLENNIILAKEKLNILLKPNSSISTTVKTSFKWMSIAISNFLKGIPYGKFQAQFIKEDNFKLPESYAKQYQKYLTGEKTFEMFAPIIDPDLWRNPIVFRAINQARKVIKKLFEKYTFIDQINIELTREMGLSFSDRKKVKERQDDSLKENAKAKEFLMANGIIVNDTNVLKYKLWIQQNKKSLYSGKEITIADLGASNVLQIDHIIPYSKLADDSFNNKVLVFSKENQEKGNQFADQYVKSLGTENYNNYKKRVNYLLFQNQINQKKAEYLLCSNQNEEILNDFVSRNLNDTRYITRYVTNWLKAEFELQSRFGLAKPKIMTLNGAITSRFRRTWLRNSPWGLEKKS</sequence>
<reference evidence="14 15" key="1">
    <citation type="journal article" date="2013" name="Genome Biol. Evol.">
        <title>Complete genomes of two dipteran-associated spiroplasmas provided insights into the origin, dynamics, and impacts of viral invasion in spiroplasma.</title>
        <authorList>
            <person name="Ku C."/>
            <person name="Lo W.S."/>
            <person name="Chen L.L."/>
            <person name="Kuo C.H."/>
        </authorList>
    </citation>
    <scope>NUCLEOTIDE SEQUENCE [LARGE SCALE GENOMIC DNA]</scope>
    <source>
        <strain evidence="14">EA-1</strain>
    </source>
</reference>
<dbReference type="InterPro" id="IPR041383">
    <property type="entry name" value="RuvC_III"/>
</dbReference>
<keyword evidence="5 12" id="KW-0378">Hydrolase</keyword>
<dbReference type="GO" id="GO:0003723">
    <property type="term" value="F:RNA binding"/>
    <property type="evidence" value="ECO:0007669"/>
    <property type="project" value="UniProtKB-UniRule"/>
</dbReference>
<evidence type="ECO:0000256" key="5">
    <source>
        <dbReference type="ARBA" id="ARBA00022801"/>
    </source>
</evidence>
<dbReference type="NCBIfam" id="TIGR01865">
    <property type="entry name" value="cas_Csn1"/>
    <property type="match status" value="1"/>
</dbReference>
<comment type="subunit">
    <text evidence="11">Monomer. Binds crRNA and tracrRNA.</text>
</comment>
<evidence type="ECO:0000256" key="9">
    <source>
        <dbReference type="ARBA" id="ARBA00023125"/>
    </source>
</evidence>
<evidence type="ECO:0000256" key="7">
    <source>
        <dbReference type="ARBA" id="ARBA00022884"/>
    </source>
</evidence>
<dbReference type="Proteomes" id="UP000013963">
    <property type="component" value="Chromosome"/>
</dbReference>